<accession>A0A4R5D9J7</accession>
<dbReference type="InterPro" id="IPR053191">
    <property type="entry name" value="DcsG_Biosynth_Enzyme"/>
</dbReference>
<protein>
    <recommendedName>
        <fullName evidence="3">ATP-grasp domain-containing protein</fullName>
    </recommendedName>
</protein>
<evidence type="ECO:0000313" key="2">
    <source>
        <dbReference type="Proteomes" id="UP000294739"/>
    </source>
</evidence>
<gene>
    <name evidence="1" type="ORF">E1269_16885</name>
</gene>
<dbReference type="Proteomes" id="UP000294739">
    <property type="component" value="Unassembled WGS sequence"/>
</dbReference>
<dbReference type="SUPFAM" id="SSF56059">
    <property type="entry name" value="Glutathione synthetase ATP-binding domain-like"/>
    <property type="match status" value="1"/>
</dbReference>
<dbReference type="PANTHER" id="PTHR39217">
    <property type="match status" value="1"/>
</dbReference>
<dbReference type="InParanoid" id="A0A4R5D9J7"/>
<dbReference type="AlphaFoldDB" id="A0A4R5D9J7"/>
<comment type="caution">
    <text evidence="1">The sequence shown here is derived from an EMBL/GenBank/DDBJ whole genome shotgun (WGS) entry which is preliminary data.</text>
</comment>
<sequence>MPRVALVTCTELPDLDPDDQLVLPPLAARGVEAVPVVWDDPAIDWAGFDLVVLRNPWDYARRREEFLAWARAVPRLANPAELVEWNTDKRYLRDLAAAGLPVVPTDWLEPGDAVTLPATGEYVLKPAVSAGSLDTGRYRLADASERELAEALATRLLARGATVMVQPYLSAVDTAGETALLHLGGAYSHAIRKGPMLEGPHEGEDGELFRAEQIDPRQPSQAERELARAALDVIPGDHHELLYSRVDVIPGPTGMPVVLEVELTEPSLFLAHGDGAAERLAGAIVARL</sequence>
<name>A0A4R5D9J7_9ACTN</name>
<evidence type="ECO:0008006" key="3">
    <source>
        <dbReference type="Google" id="ProtNLM"/>
    </source>
</evidence>
<evidence type="ECO:0000313" key="1">
    <source>
        <dbReference type="EMBL" id="TDE08600.1"/>
    </source>
</evidence>
<dbReference type="EMBL" id="SMKZ01000023">
    <property type="protein sequence ID" value="TDE08600.1"/>
    <property type="molecule type" value="Genomic_DNA"/>
</dbReference>
<keyword evidence="2" id="KW-1185">Reference proteome</keyword>
<reference evidence="1 2" key="1">
    <citation type="submission" date="2019-03" db="EMBL/GenBank/DDBJ databases">
        <title>Draft genome sequences of novel Actinobacteria.</title>
        <authorList>
            <person name="Sahin N."/>
            <person name="Ay H."/>
            <person name="Saygin H."/>
        </authorList>
    </citation>
    <scope>NUCLEOTIDE SEQUENCE [LARGE SCALE GENOMIC DNA]</scope>
    <source>
        <strain evidence="1 2">5K138</strain>
    </source>
</reference>
<proteinExistence type="predicted"/>
<organism evidence="1 2">
    <name type="scientific">Jiangella asiatica</name>
    <dbReference type="NCBI Taxonomy" id="2530372"/>
    <lineage>
        <taxon>Bacteria</taxon>
        <taxon>Bacillati</taxon>
        <taxon>Actinomycetota</taxon>
        <taxon>Actinomycetes</taxon>
        <taxon>Jiangellales</taxon>
        <taxon>Jiangellaceae</taxon>
        <taxon>Jiangella</taxon>
    </lineage>
</organism>
<dbReference type="RefSeq" id="WP_131896586.1">
    <property type="nucleotide sequence ID" value="NZ_SMKZ01000023.1"/>
</dbReference>
<dbReference type="PANTHER" id="PTHR39217:SF1">
    <property type="entry name" value="GLUTATHIONE SYNTHETASE"/>
    <property type="match status" value="1"/>
</dbReference>
<dbReference type="OrthoDB" id="3373978at2"/>